<comment type="caution">
    <text evidence="1">The sequence shown here is derived from an EMBL/GenBank/DDBJ whole genome shotgun (WGS) entry which is preliminary data.</text>
</comment>
<gene>
    <name evidence="1" type="ORF">ACFQRI_18585</name>
</gene>
<organism evidence="1 2">
    <name type="scientific">Saccharopolyspora griseoalba</name>
    <dbReference type="NCBI Taxonomy" id="1431848"/>
    <lineage>
        <taxon>Bacteria</taxon>
        <taxon>Bacillati</taxon>
        <taxon>Actinomycetota</taxon>
        <taxon>Actinomycetes</taxon>
        <taxon>Pseudonocardiales</taxon>
        <taxon>Pseudonocardiaceae</taxon>
        <taxon>Saccharopolyspora</taxon>
    </lineage>
</organism>
<evidence type="ECO:0000313" key="2">
    <source>
        <dbReference type="Proteomes" id="UP001596504"/>
    </source>
</evidence>
<evidence type="ECO:0000313" key="1">
    <source>
        <dbReference type="EMBL" id="MFC7343413.1"/>
    </source>
</evidence>
<proteinExistence type="predicted"/>
<sequence length="846" mass="93907">MSEPIVQGYPRSKVHELLQRWWIRKRRWRRIPDQPIVHLLPDAEPDRLIDELAGHLHQVVPNAVLDVAERSPVTRPAGNGRGPEEPERLLSRRIRENLDEAARTYLDHSSAKRIGRLRFRRYALLSWLLNQNVQPNDELANRPNPQTRRLLKDYFGPRKKQPEQSESSAWAAAEQQLPWYLFIGALLTYPLYYAWRIRFGAIPRWFMRQRYLSPGDSEDFPAFAQRLITTPSKRENAEQVRKLLVHAFLADLADAYARGPRWRWIPKDSYPVLLLRGLEPGTIGETLVRLVNDVRNETVIRDPLLVVGSGTRQLPHEPEPDGGTLEEWPVHLQTARRQRSPTAWYRPAAVTGAPDGEDGLPPMGRELPLHHSLAWRRVPATAAVLALLAAGGLYLHQYFGPCGQLQPVHQIGPWGSDTEVWAEGGECVGISDGGFSFAPDIPASDAHETRALRDQLQQVQTDIVALNEDIAADHRRVRSRPYVTVVYFGTLTAPDPNSSTLNAALEELRGIRHAQEKAWRDSPVLLRVVFANGGNEMAHAPEVAERIDALAQRRADSDAPVVGVVGLGGSWSSTKTAIAELGTAGLPSIGTTTSADGLVEATPLYHQVAPNNQRQADVVAQYLRARHQPLPKIKIFYAENDLYSKNLAHDLDELLPAQLDPNDLNSWDQDIPCGRDDLLFFAGRADRLGKFLNDVAGACRSRDQEPPLLMAGDDVNKFMLDRELPTGVTLEYTSFYGHTEPESDLRGRATLASDAVEVLRYAVMNVTGGRVATDGQNPVPLSGLAVWHGIASSGYTPVPGITGNISYTGRSGQVPQDKAISVLRLTGGSDEPDVVWMCETGCRPGA</sequence>
<protein>
    <recommendedName>
        <fullName evidence="3">ABC transporter substrate-binding protein</fullName>
    </recommendedName>
</protein>
<dbReference type="Proteomes" id="UP001596504">
    <property type="component" value="Unassembled WGS sequence"/>
</dbReference>
<reference evidence="2" key="1">
    <citation type="journal article" date="2019" name="Int. J. Syst. Evol. Microbiol.">
        <title>The Global Catalogue of Microorganisms (GCM) 10K type strain sequencing project: providing services to taxonomists for standard genome sequencing and annotation.</title>
        <authorList>
            <consortium name="The Broad Institute Genomics Platform"/>
            <consortium name="The Broad Institute Genome Sequencing Center for Infectious Disease"/>
            <person name="Wu L."/>
            <person name="Ma J."/>
        </authorList>
    </citation>
    <scope>NUCLEOTIDE SEQUENCE [LARGE SCALE GENOMIC DNA]</scope>
    <source>
        <strain evidence="2">WLHS5</strain>
    </source>
</reference>
<evidence type="ECO:0008006" key="3">
    <source>
        <dbReference type="Google" id="ProtNLM"/>
    </source>
</evidence>
<keyword evidence="2" id="KW-1185">Reference proteome</keyword>
<name>A0ABW2LLY2_9PSEU</name>
<dbReference type="EMBL" id="JBHTCJ010000009">
    <property type="protein sequence ID" value="MFC7343413.1"/>
    <property type="molecule type" value="Genomic_DNA"/>
</dbReference>
<dbReference type="SUPFAM" id="SSF53822">
    <property type="entry name" value="Periplasmic binding protein-like I"/>
    <property type="match status" value="1"/>
</dbReference>
<dbReference type="InterPro" id="IPR028082">
    <property type="entry name" value="Peripla_BP_I"/>
</dbReference>
<dbReference type="RefSeq" id="WP_380670268.1">
    <property type="nucleotide sequence ID" value="NZ_JBHTCJ010000009.1"/>
</dbReference>
<accession>A0ABW2LLY2</accession>
<dbReference type="Gene3D" id="3.40.50.2300">
    <property type="match status" value="2"/>
</dbReference>